<protein>
    <submittedName>
        <fullName evidence="1">Eukaryotic translation initiation factor 4B</fullName>
    </submittedName>
</protein>
<accession>A0ACC1HIM4</accession>
<dbReference type="Proteomes" id="UP001145114">
    <property type="component" value="Unassembled WGS sequence"/>
</dbReference>
<comment type="caution">
    <text evidence="1">The sequence shown here is derived from an EMBL/GenBank/DDBJ whole genome shotgun (WGS) entry which is preliminary data.</text>
</comment>
<keyword evidence="1" id="KW-0648">Protein biosynthesis</keyword>
<gene>
    <name evidence="1" type="primary">TIF3</name>
    <name evidence="1" type="ORF">EV182_001812</name>
</gene>
<sequence length="318" mass="35337">MSLAAFLNEESTYSSAHARNEPRSFERLSRDAEIARGRPVSQASLPTEPPFTAKVRNLSYEAAEEDIGLFFEDVKEVRLILDRMTNRSRGIAYVEFATIDGLKQALEKNGQELLGRSIFVEVAEQRASISRETSGFGREPGLSGEDRTDTGTWRRAEPMARGGLNRVHESPVETAAEKDTDWRAHAAPVTGASKEGALAGRREQESGSGKRYHPPAHPGGAGAGAGRVMRHREYDSEWSGGAFTSRWREPRARSSDRLDKADKAEPEKTPAEGESDWRRPRGDLPSRETSRSGIRRGPPSRKVEPEKERALEDGWRRA</sequence>
<keyword evidence="2" id="KW-1185">Reference proteome</keyword>
<keyword evidence="1" id="KW-0396">Initiation factor</keyword>
<evidence type="ECO:0000313" key="1">
    <source>
        <dbReference type="EMBL" id="KAJ1675161.1"/>
    </source>
</evidence>
<dbReference type="EMBL" id="JAMZIH010005451">
    <property type="protein sequence ID" value="KAJ1675161.1"/>
    <property type="molecule type" value="Genomic_DNA"/>
</dbReference>
<name>A0ACC1HIM4_9FUNG</name>
<organism evidence="1 2">
    <name type="scientific">Spiromyces aspiralis</name>
    <dbReference type="NCBI Taxonomy" id="68401"/>
    <lineage>
        <taxon>Eukaryota</taxon>
        <taxon>Fungi</taxon>
        <taxon>Fungi incertae sedis</taxon>
        <taxon>Zoopagomycota</taxon>
        <taxon>Kickxellomycotina</taxon>
        <taxon>Kickxellomycetes</taxon>
        <taxon>Kickxellales</taxon>
        <taxon>Kickxellaceae</taxon>
        <taxon>Spiromyces</taxon>
    </lineage>
</organism>
<reference evidence="1" key="1">
    <citation type="submission" date="2022-06" db="EMBL/GenBank/DDBJ databases">
        <title>Phylogenomic reconstructions and comparative analyses of Kickxellomycotina fungi.</title>
        <authorList>
            <person name="Reynolds N.K."/>
            <person name="Stajich J.E."/>
            <person name="Barry K."/>
            <person name="Grigoriev I.V."/>
            <person name="Crous P."/>
            <person name="Smith M.E."/>
        </authorList>
    </citation>
    <scope>NUCLEOTIDE SEQUENCE</scope>
    <source>
        <strain evidence="1">RSA 2271</strain>
    </source>
</reference>
<proteinExistence type="predicted"/>
<evidence type="ECO:0000313" key="2">
    <source>
        <dbReference type="Proteomes" id="UP001145114"/>
    </source>
</evidence>